<name>A0A836HLQ2_9TRYP</name>
<dbReference type="Pfam" id="PF24327">
    <property type="entry name" value="DUF7497"/>
    <property type="match status" value="1"/>
</dbReference>
<dbReference type="OrthoDB" id="262776at2759"/>
<accession>A0A836HLQ2</accession>
<organism evidence="5 6">
    <name type="scientific">Porcisia hertigi</name>
    <dbReference type="NCBI Taxonomy" id="2761500"/>
    <lineage>
        <taxon>Eukaryota</taxon>
        <taxon>Discoba</taxon>
        <taxon>Euglenozoa</taxon>
        <taxon>Kinetoplastea</taxon>
        <taxon>Metakinetoplastina</taxon>
        <taxon>Trypanosomatida</taxon>
        <taxon>Trypanosomatidae</taxon>
        <taxon>Leishmaniinae</taxon>
        <taxon>Porcisia</taxon>
    </lineage>
</organism>
<evidence type="ECO:0000313" key="6">
    <source>
        <dbReference type="Proteomes" id="UP000674318"/>
    </source>
</evidence>
<proteinExistence type="predicted"/>
<dbReference type="Pfam" id="PF24328">
    <property type="entry name" value="DUF7498"/>
    <property type="match status" value="1"/>
</dbReference>
<dbReference type="InterPro" id="IPR055921">
    <property type="entry name" value="DUF7498"/>
</dbReference>
<protein>
    <submittedName>
        <fullName evidence="5">Uncharacterized protein</fullName>
    </submittedName>
</protein>
<evidence type="ECO:0000256" key="2">
    <source>
        <dbReference type="SAM" id="SignalP"/>
    </source>
</evidence>
<gene>
    <name evidence="5" type="ORF">JKF63_02127</name>
</gene>
<feature type="transmembrane region" description="Helical" evidence="1">
    <location>
        <begin position="403"/>
        <end position="426"/>
    </location>
</feature>
<comment type="caution">
    <text evidence="5">The sequence shown here is derived from an EMBL/GenBank/DDBJ whole genome shotgun (WGS) entry which is preliminary data.</text>
</comment>
<dbReference type="InterPro" id="IPR055920">
    <property type="entry name" value="DUF7497"/>
</dbReference>
<feature type="chain" id="PRO_5032458424" evidence="2">
    <location>
        <begin position="49"/>
        <end position="471"/>
    </location>
</feature>
<keyword evidence="1" id="KW-0812">Transmembrane</keyword>
<evidence type="ECO:0000313" key="5">
    <source>
        <dbReference type="EMBL" id="KAG5495074.1"/>
    </source>
</evidence>
<dbReference type="EMBL" id="JAFJZO010000033">
    <property type="protein sequence ID" value="KAG5495074.1"/>
    <property type="molecule type" value="Genomic_DNA"/>
</dbReference>
<keyword evidence="2" id="KW-0732">Signal</keyword>
<evidence type="ECO:0000259" key="3">
    <source>
        <dbReference type="Pfam" id="PF24327"/>
    </source>
</evidence>
<keyword evidence="6" id="KW-1185">Reference proteome</keyword>
<sequence length="471" mass="49908">MSHIEPQGHFPRGKLSDAWPLPRGYKCGRSVFVWALLLALVIADAANASPRVLSGTCKPGADTWCINSLVELKGEELGSVKSVLIGSTAAEQQSITCTTEFRATADAVSCIMAVQKSTNAGLYPVTLVLDDDSQVEGGSLAVGAFLGAHDVSGWTKTTPSSRHKVTGQSSDWPSTGDAWSVDGVFEPSTTYEVVFYNMQPDAAAGNPSTVTCDKMEVTETKLTCIITAVTGVMGMFRFLVKDTKENALLLGSTSLYSIAVNPPLPVTSGAAGACATSSKACTSGAELTIFSTHFNYRDPAYQKFFVGVTAAQQSAIRFEPTAVNKSSVTVRLTVDENVPAGIYPVFVKLQVCAMGMMSPGSYVGYVVLKSDSTKGFDTSIPSGSLPENDDVSDHQIGGKPAGYVAAVVLASVFGVLVVLLLITLTFMCVRHPPLRNVAAEDHSFWRMGRTEGEAASQRKDAADEMISLPRV</sequence>
<dbReference type="RefSeq" id="XP_067754326.1">
    <property type="nucleotide sequence ID" value="XM_067898169.1"/>
</dbReference>
<keyword evidence="1" id="KW-1133">Transmembrane helix</keyword>
<dbReference type="Proteomes" id="UP000674318">
    <property type="component" value="Unassembled WGS sequence"/>
</dbReference>
<feature type="domain" description="DUF7498" evidence="4">
    <location>
        <begin position="272"/>
        <end position="369"/>
    </location>
</feature>
<evidence type="ECO:0000259" key="4">
    <source>
        <dbReference type="Pfam" id="PF24328"/>
    </source>
</evidence>
<dbReference type="GeneID" id="94288246"/>
<reference evidence="5 6" key="1">
    <citation type="submission" date="2021-02" db="EMBL/GenBank/DDBJ databases">
        <title>Porcisia hertigi Genome sequencing and assembly.</title>
        <authorList>
            <person name="Almutairi H."/>
            <person name="Gatherer D."/>
        </authorList>
    </citation>
    <scope>NUCLEOTIDE SEQUENCE [LARGE SCALE GENOMIC DNA]</scope>
    <source>
        <strain evidence="5 6">C119</strain>
    </source>
</reference>
<dbReference type="KEGG" id="phet:94288246"/>
<keyword evidence="1" id="KW-0472">Membrane</keyword>
<feature type="domain" description="DUF7497" evidence="3">
    <location>
        <begin position="162"/>
        <end position="263"/>
    </location>
</feature>
<feature type="signal peptide" evidence="2">
    <location>
        <begin position="1"/>
        <end position="48"/>
    </location>
</feature>
<evidence type="ECO:0000256" key="1">
    <source>
        <dbReference type="SAM" id="Phobius"/>
    </source>
</evidence>
<dbReference type="AlphaFoldDB" id="A0A836HLQ2"/>